<evidence type="ECO:0000256" key="2">
    <source>
        <dbReference type="ARBA" id="ARBA00022695"/>
    </source>
</evidence>
<dbReference type="InterPro" id="IPR036397">
    <property type="entry name" value="RNaseH_sf"/>
</dbReference>
<dbReference type="InterPro" id="IPR043128">
    <property type="entry name" value="Rev_trsase/Diguanyl_cyclase"/>
</dbReference>
<evidence type="ECO:0000313" key="9">
    <source>
        <dbReference type="Proteomes" id="UP000481153"/>
    </source>
</evidence>
<dbReference type="VEuPathDB" id="FungiDB:AeMF1_015396"/>
<evidence type="ECO:0000313" key="8">
    <source>
        <dbReference type="EMBL" id="KAF0722457.1"/>
    </source>
</evidence>
<evidence type="ECO:0000256" key="4">
    <source>
        <dbReference type="ARBA" id="ARBA00022759"/>
    </source>
</evidence>
<dbReference type="Proteomes" id="UP000481153">
    <property type="component" value="Unassembled WGS sequence"/>
</dbReference>
<dbReference type="EMBL" id="VJMJ01000333">
    <property type="protein sequence ID" value="KAF0722457.1"/>
    <property type="molecule type" value="Genomic_DNA"/>
</dbReference>
<evidence type="ECO:0000259" key="7">
    <source>
        <dbReference type="PROSITE" id="PS50994"/>
    </source>
</evidence>
<dbReference type="Pfam" id="PF17917">
    <property type="entry name" value="RT_RNaseH"/>
    <property type="match status" value="1"/>
</dbReference>
<comment type="caution">
    <text evidence="8">The sequence shown here is derived from an EMBL/GenBank/DDBJ whole genome shotgun (WGS) entry which is preliminary data.</text>
</comment>
<protein>
    <recommendedName>
        <fullName evidence="7">Integrase catalytic domain-containing protein</fullName>
    </recommendedName>
</protein>
<organism evidence="8 9">
    <name type="scientific">Aphanomyces euteiches</name>
    <dbReference type="NCBI Taxonomy" id="100861"/>
    <lineage>
        <taxon>Eukaryota</taxon>
        <taxon>Sar</taxon>
        <taxon>Stramenopiles</taxon>
        <taxon>Oomycota</taxon>
        <taxon>Saprolegniomycetes</taxon>
        <taxon>Saprolegniales</taxon>
        <taxon>Verrucalvaceae</taxon>
        <taxon>Aphanomyces</taxon>
    </lineage>
</organism>
<dbReference type="InterPro" id="IPR041373">
    <property type="entry name" value="RT_RNaseH"/>
</dbReference>
<dbReference type="PROSITE" id="PS50994">
    <property type="entry name" value="INTEGRASE"/>
    <property type="match status" value="1"/>
</dbReference>
<dbReference type="InterPro" id="IPR001584">
    <property type="entry name" value="Integrase_cat-core"/>
</dbReference>
<dbReference type="AlphaFoldDB" id="A0A6G0W5W2"/>
<dbReference type="GO" id="GO:0016787">
    <property type="term" value="F:hydrolase activity"/>
    <property type="evidence" value="ECO:0007669"/>
    <property type="project" value="UniProtKB-KW"/>
</dbReference>
<dbReference type="InterPro" id="IPR050951">
    <property type="entry name" value="Retrovirus_Pol_polyprotein"/>
</dbReference>
<name>A0A6G0W5W2_9STRA</name>
<keyword evidence="1" id="KW-0808">Transferase</keyword>
<gene>
    <name evidence="8" type="ORF">Ae201684_018400</name>
</gene>
<keyword evidence="4" id="KW-0255">Endonuclease</keyword>
<keyword evidence="9" id="KW-1185">Reference proteome</keyword>
<evidence type="ECO:0000256" key="1">
    <source>
        <dbReference type="ARBA" id="ARBA00022679"/>
    </source>
</evidence>
<dbReference type="SUPFAM" id="SSF56672">
    <property type="entry name" value="DNA/RNA polymerases"/>
    <property type="match status" value="1"/>
</dbReference>
<dbReference type="Gene3D" id="3.30.420.10">
    <property type="entry name" value="Ribonuclease H-like superfamily/Ribonuclease H"/>
    <property type="match status" value="1"/>
</dbReference>
<keyword evidence="3" id="KW-0540">Nuclease</keyword>
<dbReference type="GO" id="GO:0015074">
    <property type="term" value="P:DNA integration"/>
    <property type="evidence" value="ECO:0007669"/>
    <property type="project" value="InterPro"/>
</dbReference>
<dbReference type="GO" id="GO:0003676">
    <property type="term" value="F:nucleic acid binding"/>
    <property type="evidence" value="ECO:0007669"/>
    <property type="project" value="InterPro"/>
</dbReference>
<accession>A0A6G0W5W2</accession>
<dbReference type="Gene3D" id="3.30.70.270">
    <property type="match status" value="2"/>
</dbReference>
<dbReference type="Pfam" id="PF00665">
    <property type="entry name" value="rve"/>
    <property type="match status" value="1"/>
</dbReference>
<feature type="domain" description="Integrase catalytic" evidence="7">
    <location>
        <begin position="416"/>
        <end position="578"/>
    </location>
</feature>
<dbReference type="PANTHER" id="PTHR37984:SF5">
    <property type="entry name" value="PROTEIN NYNRIN-LIKE"/>
    <property type="match status" value="1"/>
</dbReference>
<dbReference type="GO" id="GO:0003964">
    <property type="term" value="F:RNA-directed DNA polymerase activity"/>
    <property type="evidence" value="ECO:0007669"/>
    <property type="project" value="UniProtKB-KW"/>
</dbReference>
<proteinExistence type="predicted"/>
<evidence type="ECO:0000256" key="3">
    <source>
        <dbReference type="ARBA" id="ARBA00022722"/>
    </source>
</evidence>
<sequence length="594" mass="66671">MFLGLLYHRLLAWLDDLLGYHQNQDGLLKVLNDVLAICADKGLKMHPKKCQFFVKEAKRCGRIISGKGVRHDPARVEALQQLSPPKTGAELQQYVCAINWMGVSIPGFNALVQPLTEILERVYSAAGGKRNKQSIVGINLEDSSCHPDPAQRVCVFADAFECHWGSVITQVPLDHLDRPLEAQHHQPLMFLSGTFTGAAKRWTIVEKEAYAIVETLVRADYLLHPASGFNLYTDHGNLKCIFNPTAVVARVPKYTAQKLERWALLLMGYKYVIEDISGETNVWADLLSRWGSCLQSACAISRQPLLVSPLQEQFEWPSLITIAMPQAEFVTNLPSDSDVHPSDNDSNHVFLPSTGIWQILMIGERLWIPPEASELLCICAHASLAGHRTAKSTLENVSYIAQVYRVVSPALLAKRHSDKPNGLIHWDFLFMGKSKAGDEYILVIKCDASKLIWLFPTAEATSIFVKESHLQWFAVFGICYDWVFDQGTHFENQVIAELQHSLGVHHHFTSAHCPWANGTVEVVMRQVLADVYTSMARDSDRSDAYFKSAALSFSWWYIACDRHVRATSNVSLRLFDASWGVKIVYTCLDTSETA</sequence>
<keyword evidence="5" id="KW-0378">Hydrolase</keyword>
<dbReference type="SUPFAM" id="SSF53098">
    <property type="entry name" value="Ribonuclease H-like"/>
    <property type="match status" value="1"/>
</dbReference>
<keyword evidence="2" id="KW-0548">Nucleotidyltransferase</keyword>
<reference evidence="8 9" key="1">
    <citation type="submission" date="2019-07" db="EMBL/GenBank/DDBJ databases">
        <title>Genomics analysis of Aphanomyces spp. identifies a new class of oomycete effector associated with host adaptation.</title>
        <authorList>
            <person name="Gaulin E."/>
        </authorList>
    </citation>
    <scope>NUCLEOTIDE SEQUENCE [LARGE SCALE GENOMIC DNA]</scope>
    <source>
        <strain evidence="8 9">ATCC 201684</strain>
    </source>
</reference>
<evidence type="ECO:0000256" key="6">
    <source>
        <dbReference type="ARBA" id="ARBA00022918"/>
    </source>
</evidence>
<dbReference type="InterPro" id="IPR012337">
    <property type="entry name" value="RNaseH-like_sf"/>
</dbReference>
<dbReference type="VEuPathDB" id="FungiDB:AeMF1_007783"/>
<evidence type="ECO:0000256" key="5">
    <source>
        <dbReference type="ARBA" id="ARBA00022801"/>
    </source>
</evidence>
<dbReference type="GO" id="GO:0004519">
    <property type="term" value="F:endonuclease activity"/>
    <property type="evidence" value="ECO:0007669"/>
    <property type="project" value="UniProtKB-KW"/>
</dbReference>
<keyword evidence="6" id="KW-0695">RNA-directed DNA polymerase</keyword>
<dbReference type="InterPro" id="IPR043502">
    <property type="entry name" value="DNA/RNA_pol_sf"/>
</dbReference>
<dbReference type="PANTHER" id="PTHR37984">
    <property type="entry name" value="PROTEIN CBG26694"/>
    <property type="match status" value="1"/>
</dbReference>